<name>A0A139AHS8_GONPJ</name>
<evidence type="ECO:0000259" key="4">
    <source>
        <dbReference type="Pfam" id="PF08241"/>
    </source>
</evidence>
<dbReference type="CDD" id="cd02440">
    <property type="entry name" value="AdoMet_MTases"/>
    <property type="match status" value="1"/>
</dbReference>
<dbReference type="AlphaFoldDB" id="A0A139AHS8"/>
<gene>
    <name evidence="5" type="ORF">M427DRAFT_55786</name>
</gene>
<proteinExistence type="inferred from homology"/>
<dbReference type="PANTHER" id="PTHR44942:SF4">
    <property type="entry name" value="METHYLTRANSFERASE TYPE 11 DOMAIN-CONTAINING PROTEIN"/>
    <property type="match status" value="1"/>
</dbReference>
<dbReference type="Pfam" id="PF08241">
    <property type="entry name" value="Methyltransf_11"/>
    <property type="match status" value="1"/>
</dbReference>
<dbReference type="InterPro" id="IPR013216">
    <property type="entry name" value="Methyltransf_11"/>
</dbReference>
<organism evidence="5 6">
    <name type="scientific">Gonapodya prolifera (strain JEL478)</name>
    <name type="common">Monoblepharis prolifera</name>
    <dbReference type="NCBI Taxonomy" id="1344416"/>
    <lineage>
        <taxon>Eukaryota</taxon>
        <taxon>Fungi</taxon>
        <taxon>Fungi incertae sedis</taxon>
        <taxon>Chytridiomycota</taxon>
        <taxon>Chytridiomycota incertae sedis</taxon>
        <taxon>Monoblepharidomycetes</taxon>
        <taxon>Monoblepharidales</taxon>
        <taxon>Gonapodyaceae</taxon>
        <taxon>Gonapodya</taxon>
    </lineage>
</organism>
<feature type="domain" description="Methyltransferase type 11" evidence="4">
    <location>
        <begin position="66"/>
        <end position="153"/>
    </location>
</feature>
<accession>A0A139AHS8</accession>
<sequence length="287" mass="31457">MIPNTVSVIPHVSRMHTIAATGFSRAAGIYASSRPSYPADALRWLLAELGVGAAGGTAAPGARIADIGAGTGKLTRLLVRAGANVVAVEPVAAMRRKLAEIVPAATVLQGEAENIPLADSSMDAVTSAQAFHWFANRTTLGEFNRILKPHGRIGLAWNVRDTSVRWVQDVTQKLISLEADNVPPQFHDLKWRQCFENSPFTLLSTESFRHVQSGSPRTLVRDANMSASYVAALPREDRDKFARTLEELIWSHPDLKGKDLVEFPFQTKVFVFGRKSDQMPGHHRNDI</sequence>
<keyword evidence="3 5" id="KW-0808">Transferase</keyword>
<comment type="similarity">
    <text evidence="1">Belongs to the methyltransferase superfamily.</text>
</comment>
<dbReference type="InterPro" id="IPR051052">
    <property type="entry name" value="Diverse_substrate_MTase"/>
</dbReference>
<dbReference type="OMA" id="WRATFDT"/>
<dbReference type="InterPro" id="IPR029063">
    <property type="entry name" value="SAM-dependent_MTases_sf"/>
</dbReference>
<dbReference type="PANTHER" id="PTHR44942">
    <property type="entry name" value="METHYLTRANSF_11 DOMAIN-CONTAINING PROTEIN"/>
    <property type="match status" value="1"/>
</dbReference>
<evidence type="ECO:0000256" key="1">
    <source>
        <dbReference type="ARBA" id="ARBA00008361"/>
    </source>
</evidence>
<evidence type="ECO:0000313" key="6">
    <source>
        <dbReference type="Proteomes" id="UP000070544"/>
    </source>
</evidence>
<dbReference type="GO" id="GO:0032259">
    <property type="term" value="P:methylation"/>
    <property type="evidence" value="ECO:0007669"/>
    <property type="project" value="UniProtKB-KW"/>
</dbReference>
<evidence type="ECO:0000256" key="2">
    <source>
        <dbReference type="ARBA" id="ARBA00022603"/>
    </source>
</evidence>
<evidence type="ECO:0000256" key="3">
    <source>
        <dbReference type="ARBA" id="ARBA00022679"/>
    </source>
</evidence>
<evidence type="ECO:0000313" key="5">
    <source>
        <dbReference type="EMBL" id="KXS16366.1"/>
    </source>
</evidence>
<dbReference type="STRING" id="1344416.A0A139AHS8"/>
<dbReference type="GO" id="GO:0008757">
    <property type="term" value="F:S-adenosylmethionine-dependent methyltransferase activity"/>
    <property type="evidence" value="ECO:0007669"/>
    <property type="project" value="InterPro"/>
</dbReference>
<dbReference type="OrthoDB" id="66144at2759"/>
<keyword evidence="6" id="KW-1185">Reference proteome</keyword>
<keyword evidence="2 5" id="KW-0489">Methyltransferase</keyword>
<dbReference type="EMBL" id="KQ965754">
    <property type="protein sequence ID" value="KXS16366.1"/>
    <property type="molecule type" value="Genomic_DNA"/>
</dbReference>
<reference evidence="5 6" key="1">
    <citation type="journal article" date="2015" name="Genome Biol. Evol.">
        <title>Phylogenomic analyses indicate that early fungi evolved digesting cell walls of algal ancestors of land plants.</title>
        <authorList>
            <person name="Chang Y."/>
            <person name="Wang S."/>
            <person name="Sekimoto S."/>
            <person name="Aerts A.L."/>
            <person name="Choi C."/>
            <person name="Clum A."/>
            <person name="LaButti K.M."/>
            <person name="Lindquist E.A."/>
            <person name="Yee Ngan C."/>
            <person name="Ohm R.A."/>
            <person name="Salamov A.A."/>
            <person name="Grigoriev I.V."/>
            <person name="Spatafora J.W."/>
            <person name="Berbee M.L."/>
        </authorList>
    </citation>
    <scope>NUCLEOTIDE SEQUENCE [LARGE SCALE GENOMIC DNA]</scope>
    <source>
        <strain evidence="5 6">JEL478</strain>
    </source>
</reference>
<dbReference type="Gene3D" id="3.40.50.150">
    <property type="entry name" value="Vaccinia Virus protein VP39"/>
    <property type="match status" value="1"/>
</dbReference>
<protein>
    <submittedName>
        <fullName evidence="5">S-adenosyl-L-methionine-dependent methyltransferase</fullName>
    </submittedName>
</protein>
<dbReference type="Proteomes" id="UP000070544">
    <property type="component" value="Unassembled WGS sequence"/>
</dbReference>
<dbReference type="SUPFAM" id="SSF53335">
    <property type="entry name" value="S-adenosyl-L-methionine-dependent methyltransferases"/>
    <property type="match status" value="1"/>
</dbReference>